<protein>
    <submittedName>
        <fullName evidence="1">Uncharacterized protein</fullName>
    </submittedName>
</protein>
<dbReference type="AlphaFoldDB" id="A0A0R2A9A6"/>
<dbReference type="RefSeq" id="WP_050612355.1">
    <property type="nucleotide sequence ID" value="NZ_AYYP01000071.1"/>
</dbReference>
<proteinExistence type="predicted"/>
<comment type="caution">
    <text evidence="1">The sequence shown here is derived from an EMBL/GenBank/DDBJ whole genome shotgun (WGS) entry which is preliminary data.</text>
</comment>
<evidence type="ECO:0000313" key="1">
    <source>
        <dbReference type="EMBL" id="KRM63090.1"/>
    </source>
</evidence>
<reference evidence="1 2" key="1">
    <citation type="journal article" date="2015" name="Genome Announc.">
        <title>Expanding the biotechnology potential of lactobacilli through comparative genomics of 213 strains and associated genera.</title>
        <authorList>
            <person name="Sun Z."/>
            <person name="Harris H.M."/>
            <person name="McCann A."/>
            <person name="Guo C."/>
            <person name="Argimon S."/>
            <person name="Zhang W."/>
            <person name="Yang X."/>
            <person name="Jeffery I.B."/>
            <person name="Cooney J.C."/>
            <person name="Kagawa T.F."/>
            <person name="Liu W."/>
            <person name="Song Y."/>
            <person name="Salvetti E."/>
            <person name="Wrobel A."/>
            <person name="Rasinkangas P."/>
            <person name="Parkhill J."/>
            <person name="Rea M.C."/>
            <person name="O'Sullivan O."/>
            <person name="Ritari J."/>
            <person name="Douillard F.P."/>
            <person name="Paul Ross R."/>
            <person name="Yang R."/>
            <person name="Briner A.E."/>
            <person name="Felis G.E."/>
            <person name="de Vos W.M."/>
            <person name="Barrangou R."/>
            <person name="Klaenhammer T.R."/>
            <person name="Caufield P.W."/>
            <person name="Cui Y."/>
            <person name="Zhang H."/>
            <person name="O'Toole P.W."/>
        </authorList>
    </citation>
    <scope>NUCLEOTIDE SEQUENCE [LARGE SCALE GENOMIC DNA]</scope>
    <source>
        <strain evidence="1 2">DSM 20509</strain>
    </source>
</reference>
<sequence>MSLYQLYAGCFFFVEEVDKTSFQYLLYLRLPYYLADRVGLDPADENLLPALNYSFDYQLNSTHDRFTQLLAHIHLNHHDFTLDLLKMPELCFITKHRCKEVKVTDENSEYFGQVMQEALPDPEAVYLDPNEIAYKLTPEDMPLVEWTLNFEPLDTYEELINYYHNDN</sequence>
<name>A0A0R2A9A6_9LACO</name>
<keyword evidence="2" id="KW-1185">Reference proteome</keyword>
<accession>A0A0R2A9A6</accession>
<gene>
    <name evidence="1" type="ORF">FC14_GL001076</name>
</gene>
<organism evidence="1 2">
    <name type="scientific">Ligilactobacillus agilis DSM 20509</name>
    <dbReference type="NCBI Taxonomy" id="1423718"/>
    <lineage>
        <taxon>Bacteria</taxon>
        <taxon>Bacillati</taxon>
        <taxon>Bacillota</taxon>
        <taxon>Bacilli</taxon>
        <taxon>Lactobacillales</taxon>
        <taxon>Lactobacillaceae</taxon>
        <taxon>Ligilactobacillus</taxon>
    </lineage>
</organism>
<evidence type="ECO:0000313" key="2">
    <source>
        <dbReference type="Proteomes" id="UP000051008"/>
    </source>
</evidence>
<dbReference type="PATRIC" id="fig|1423718.3.peg.1130"/>
<dbReference type="Proteomes" id="UP000051008">
    <property type="component" value="Unassembled WGS sequence"/>
</dbReference>
<dbReference type="EMBL" id="AYYP01000071">
    <property type="protein sequence ID" value="KRM63090.1"/>
    <property type="molecule type" value="Genomic_DNA"/>
</dbReference>